<evidence type="ECO:0000313" key="1">
    <source>
        <dbReference type="EMBL" id="CCI52712.1"/>
    </source>
</evidence>
<reference evidence="1 2" key="1">
    <citation type="journal article" date="2013" name="ISME J.">
        <title>A metabolic model for members of the genus Tetrasphaera involved in enhanced biological phosphorus removal.</title>
        <authorList>
            <person name="Kristiansen R."/>
            <person name="Nguyen H.T.T."/>
            <person name="Saunders A.M."/>
            <person name="Nielsen J.L."/>
            <person name="Wimmer R."/>
            <person name="Le V.Q."/>
            <person name="McIlroy S.J."/>
            <person name="Petrovski S."/>
            <person name="Seviour R.J."/>
            <person name="Calteau A."/>
            <person name="Nielsen K.L."/>
            <person name="Nielsen P.H."/>
        </authorList>
    </citation>
    <scope>NUCLEOTIDE SEQUENCE [LARGE SCALE GENOMIC DNA]</scope>
    <source>
        <strain evidence="1 2">Ben 74</strain>
    </source>
</reference>
<dbReference type="EMBL" id="CAJC01000112">
    <property type="protein sequence ID" value="CCI52712.1"/>
    <property type="molecule type" value="Genomic_DNA"/>
</dbReference>
<keyword evidence="2" id="KW-1185">Reference proteome</keyword>
<comment type="caution">
    <text evidence="1">The sequence shown here is derived from an EMBL/GenBank/DDBJ whole genome shotgun (WGS) entry which is preliminary data.</text>
</comment>
<dbReference type="RefSeq" id="WP_048543544.1">
    <property type="nucleotide sequence ID" value="NZ_HF571038.1"/>
</dbReference>
<dbReference type="STRING" id="1193518.BN13_20034"/>
<name>A0A077MCW9_9MICO</name>
<protein>
    <submittedName>
        <fullName evidence="1">Uncharacterized protein</fullName>
    </submittedName>
</protein>
<sequence>MTNYELGQQPVGLRRGRIEIAAVLGDEPLRLNLRSTDARPPMEGIWAQHGTGYLGMFNRPVADLPPQMLISVARADGSPFPATPPVHVSLLVGQDGISWTLGGLGGMPIADLVSVGIADEWITFSRPAGATEDPEGLTREAAAMAAAARRVLGMPMVPEPQRAHVVVVVDPSGSMKTNSAMRALAEVATAITGIHAVLGGRARRLEWHLAGRPRRRFESPESLLASLSESPYRLGITLDLPDVVPASDEPTVVYLVTDELPGGLATFADIDGQARHLVVVANSASAPARVGHVDITVWPRDPADEHRLTALAKDLLRGCFAQESLCGKAVAV</sequence>
<organism evidence="1 2">
    <name type="scientific">Nostocoides jenkinsii Ben 74</name>
    <dbReference type="NCBI Taxonomy" id="1193518"/>
    <lineage>
        <taxon>Bacteria</taxon>
        <taxon>Bacillati</taxon>
        <taxon>Actinomycetota</taxon>
        <taxon>Actinomycetes</taxon>
        <taxon>Micrococcales</taxon>
        <taxon>Intrasporangiaceae</taxon>
        <taxon>Nostocoides</taxon>
    </lineage>
</organism>
<dbReference type="Proteomes" id="UP000035720">
    <property type="component" value="Unassembled WGS sequence"/>
</dbReference>
<gene>
    <name evidence="1" type="ORF">BN13_20034</name>
</gene>
<proteinExistence type="predicted"/>
<evidence type="ECO:0000313" key="2">
    <source>
        <dbReference type="Proteomes" id="UP000035720"/>
    </source>
</evidence>
<accession>A0A077MCW9</accession>
<dbReference type="AlphaFoldDB" id="A0A077MCW9"/>